<dbReference type="EMBL" id="SEYY01024317">
    <property type="protein sequence ID" value="KAB7494213.1"/>
    <property type="molecule type" value="Genomic_DNA"/>
</dbReference>
<comment type="caution">
    <text evidence="2">The sequence shown here is derived from an EMBL/GenBank/DDBJ whole genome shotgun (WGS) entry which is preliminary data.</text>
</comment>
<evidence type="ECO:0000256" key="1">
    <source>
        <dbReference type="ARBA" id="ARBA00022553"/>
    </source>
</evidence>
<keyword evidence="3" id="KW-1185">Reference proteome</keyword>
<dbReference type="AlphaFoldDB" id="A0A5N5SJG9"/>
<dbReference type="Proteomes" id="UP000326759">
    <property type="component" value="Unassembled WGS sequence"/>
</dbReference>
<keyword evidence="1" id="KW-0597">Phosphoprotein</keyword>
<proteinExistence type="predicted"/>
<organism evidence="2 3">
    <name type="scientific">Armadillidium nasatum</name>
    <dbReference type="NCBI Taxonomy" id="96803"/>
    <lineage>
        <taxon>Eukaryota</taxon>
        <taxon>Metazoa</taxon>
        <taxon>Ecdysozoa</taxon>
        <taxon>Arthropoda</taxon>
        <taxon>Crustacea</taxon>
        <taxon>Multicrustacea</taxon>
        <taxon>Malacostraca</taxon>
        <taxon>Eumalacostraca</taxon>
        <taxon>Peracarida</taxon>
        <taxon>Isopoda</taxon>
        <taxon>Oniscidea</taxon>
        <taxon>Crinocheta</taxon>
        <taxon>Armadillidiidae</taxon>
        <taxon>Armadillidium</taxon>
    </lineage>
</organism>
<sequence length="942" mass="107878">MASSKPVEWVNCLITRFEEQLPCRTGPQTQHSRNNVEQNKEYLIHISKYKFSIVLSGLIKMLQKINERQHLAEMDKNFYDSILIVLDTIEKCLSCQPKEISSFDDTLNFKYLLWEICHFLGLPYENPMIVQVKNLCSKVLFALSLSNFSTVFSRISSRLQELSTTSAEENPDYIEIELIQHINVDVERLIKLLNETFGKFRCLRKNAQIILIHSLEKAVWNWMDTKSVIMKNWPNAVNRCFEQLESFGENVKRRAVAWPLQIMLLVLCPKVLEEVVNADTGAPCSQKHSKKKHFIDQLKKALMTHNAGKHLTEVAAVTCVKLCKIATYININDSNNVVFTIVQSVLNDLKLFDGVKYIVYKFGTQFIGIVDLINVLLFNPVKPFSRGQSYVYQDMDLMIDCFVSLFRINPHNNEVLKVCLNPNSPPIYHYVLVNSLFRIITQTRLSWWPQIDIVYNKSCELRAMFTDTLNKVTQGCLSHSSTKVIQSLTLKDRVGLSTKFKEKSLEEAPYYKNLLWMVRLIHADPILMLSNQGKAGHEVQSSTLELINGLVSLVHNHSMPDVAAEAMDALLVLHEPDKIEMWNPESPINTFWDVSSQVLFSISQKLIQHQIVNYTEILKWLRDILVCRNAFILRHKDYNHCNAGAQLAVCKQAHIKLEVVFLMYLWSIDMEAVLVAMSCFALLCEEADIKCLSDDNPNKAVEMLPNYSVCQELAAASTIMTTGRAALQKRIMALLRKIENWTQGCIMAWEDTFINWDNLTKMLTSYPKSRLEEGQISDTFHRSVGKRRASHQSSEHDIEIQDQVNEWANMTGFLCALGGVSLLGRTPSKNLTGTDIRKAIIAITSQDNQYCPVTQFLGNLLKLLMSVNDRFGAQMQKHVKELVGHEMSPLLYPIFFEQVKLVIDKFFDQQGQVRASLRHYCKDCSYKDKIMPTRGGNDAEKG</sequence>
<reference evidence="2 3" key="1">
    <citation type="journal article" date="2019" name="PLoS Biol.">
        <title>Sex chromosomes control vertical transmission of feminizing Wolbachia symbionts in an isopod.</title>
        <authorList>
            <person name="Becking T."/>
            <person name="Chebbi M.A."/>
            <person name="Giraud I."/>
            <person name="Moumen B."/>
            <person name="Laverre T."/>
            <person name="Caubet Y."/>
            <person name="Peccoud J."/>
            <person name="Gilbert C."/>
            <person name="Cordaux R."/>
        </authorList>
    </citation>
    <scope>NUCLEOTIDE SEQUENCE [LARGE SCALE GENOMIC DNA]</scope>
    <source>
        <strain evidence="2">ANa2</strain>
        <tissue evidence="2">Whole body excluding digestive tract and cuticle</tissue>
    </source>
</reference>
<name>A0A5N5SJG9_9CRUS</name>
<evidence type="ECO:0000313" key="2">
    <source>
        <dbReference type="EMBL" id="KAB7494213.1"/>
    </source>
</evidence>
<dbReference type="PANTHER" id="PTHR10194">
    <property type="entry name" value="RAS GTPASE-ACTIVATING PROTEINS"/>
    <property type="match status" value="1"/>
</dbReference>
<protein>
    <submittedName>
        <fullName evidence="2">Neurofibromin</fullName>
    </submittedName>
</protein>
<dbReference type="PANTHER" id="PTHR10194:SF142">
    <property type="entry name" value="NEUROFIBROMIN"/>
    <property type="match status" value="1"/>
</dbReference>
<dbReference type="InterPro" id="IPR039360">
    <property type="entry name" value="Ras_GTPase"/>
</dbReference>
<dbReference type="OrthoDB" id="28245at2759"/>
<evidence type="ECO:0000313" key="3">
    <source>
        <dbReference type="Proteomes" id="UP000326759"/>
    </source>
</evidence>
<accession>A0A5N5SJG9</accession>
<gene>
    <name evidence="2" type="primary">Nf1</name>
    <name evidence="2" type="ORF">Anas_06717</name>
</gene>